<accession>A0AAD4Q1B5</accession>
<feature type="domain" description="DUF7077" evidence="8">
    <location>
        <begin position="914"/>
        <end position="1033"/>
    </location>
</feature>
<dbReference type="PANTHER" id="PTHR13251">
    <property type="entry name" value="EPILEPSY HOLOPROSENCEPHALY CANDIDATE 1/TMEM1"/>
    <property type="match status" value="1"/>
</dbReference>
<evidence type="ECO:0000256" key="3">
    <source>
        <dbReference type="ARBA" id="ARBA00023034"/>
    </source>
</evidence>
<keyword evidence="3" id="KW-0333">Golgi apparatus</keyword>
<dbReference type="InterPro" id="IPR056913">
    <property type="entry name" value="TRAPPC10/Trs130_N"/>
</dbReference>
<evidence type="ECO:0000259" key="7">
    <source>
        <dbReference type="Pfam" id="PF23273"/>
    </source>
</evidence>
<feature type="domain" description="TRAPPC10/Trs130 C-terminal" evidence="5">
    <location>
        <begin position="1241"/>
        <end position="1421"/>
    </location>
</feature>
<dbReference type="PANTHER" id="PTHR13251:SF3">
    <property type="entry name" value="TRAFFICKING PROTEIN PARTICLE COMPLEX SUBUNIT 10"/>
    <property type="match status" value="1"/>
</dbReference>
<evidence type="ECO:0000256" key="1">
    <source>
        <dbReference type="ARBA" id="ARBA00004555"/>
    </source>
</evidence>
<keyword evidence="11" id="KW-1185">Reference proteome</keyword>
<sequence>MMDPSNETGLSKVTVECTDPSGLFPEVQSILAKRLPLKNLHWKSPTRPARSIESLNVDLVVSQAVEEKRQSNDTTTTSSPAPLRRHQIPGLRQTPYLKIYLLRCDDNEVYKTSARKALRDWIKAHSASQQTSGGAGGGQGNHDACEWLILHVLQDGDNPDKVASKWPGRGSTSILEKVKADFNGSSKPAVDRVAQLRLTKEGQSPQDHSELVDQLNDFVDMIKNAILTSFDLRVAQYEEDIREKDSQRSLPGWNFCTFFILKEGLARGFENVGLLEDALVGYDELAMGLESVVTSYLSGTGDQHGGGFLDYGADRKEKAIAAIEAAGKQDLADEATNEEKESTAKISVCLDEEYFPLDSAKKPYRDMILANNISIFDFRAYVFSRQLNILLKAAKAPSLKNKRNSSSGPASVNRKEDLGLLAEICDRAMEFITMAARTLRYDIECALADITEQIDIAKKTNVINNLVSSWTYAAVCQILSQTATPSLALPESSLQHAKSSTDRPPAADPGTNIPRRSSSLITADQDKAVAAQKLAPAKTGSLDLSSGRGELCQLARGILEEIGERRGWVQKWSEFGVLFDRPSSLLQGDGLEEVSLDENEHKSDHPDQKTISVPFQSAGLDLPVLTTALFSKNQFYICFEEWTDQMFRHYVTANRTRSAQSSMAEIAALRFHQQDYDTAAILFRKLATFYENCQWATLEGTVLELYTQCLQKLDQNDEYVRAMLRLLSQYASYTQSGLSIRQKSLLASLDSTDQSIIDPYIESLFLASAKLSREISVPLSSFFGNIDVNPEIKHYEDRDGFQMQLKLRFLLGSEIKIESVKVRLVSAGGLQAHEVWLERGEEIVIKSSTSTMSVGSATTLQGKYLVDRIEMRIKNVVFTYGGGSSSSALPPGFREPEGTEEEVRPYIWCYPPTTGLEARLTTPHYINLEELRTVEVEVDSGRNNISKGVLRVRPATAGLRLRIAETIVVGGDIKMTPQPELASLEFVNFAPESSVRFRIPYSVDENHTMLSARLEAIYETDTGKFTYISASSIISTLPISVNVQDIFKDDVLFSRFTVSPAMLIPLRVLGCDIPESDSYQVDCGMRGPVAYDVFPKQAASIIYKIKLRDGRTPQSNESKRSLRLTVQFTCLDEECLLLIKQKFVAAIMHSKHKSLMRLLTPHIVDAFRTQLSTSDMEAIGLLREVEVLNYNQVHWDTVLSSLREPFRKEVRDWLVEWHKSNTVFTLPDPDPALLGRHIVIPVDVPEVQVVHTAELRLYTENLAGQPPLQQQQQHPYAAVGHMIAAELVLRHTRRWCFQRTESQDSSQLEFGYEMHVNPEQWLIGGRRRGHFTAAEGESTTFAIMLLPQRAGNLLLPSIEIKAYINEPVVSGGAATPTSATIAVQSPSPAPGNITPSWPAQQRRQVPSEVDYKNHGETLLVLPDLRKTTVSLESGNPGLIESEARVAI</sequence>
<evidence type="ECO:0000313" key="11">
    <source>
        <dbReference type="Proteomes" id="UP001201262"/>
    </source>
</evidence>
<dbReference type="InterPro" id="IPR055504">
    <property type="entry name" value="DUF7076"/>
</dbReference>
<dbReference type="GeneID" id="70242877"/>
<feature type="region of interest" description="Disordered" evidence="4">
    <location>
        <begin position="66"/>
        <end position="88"/>
    </location>
</feature>
<evidence type="ECO:0000259" key="6">
    <source>
        <dbReference type="Pfam" id="PF23036"/>
    </source>
</evidence>
<feature type="domain" description="TRAPPC10/Trs130 N-terminal" evidence="6">
    <location>
        <begin position="357"/>
        <end position="396"/>
    </location>
</feature>
<dbReference type="InterPro" id="IPR045126">
    <property type="entry name" value="TRAPPC10/Trs130"/>
</dbReference>
<dbReference type="Pfam" id="PF23036">
    <property type="entry name" value="TRAPPC10_1st"/>
    <property type="match status" value="2"/>
</dbReference>
<dbReference type="Pfam" id="PF24967">
    <property type="entry name" value="NTS_TR130"/>
    <property type="match status" value="1"/>
</dbReference>
<dbReference type="RefSeq" id="XP_046072847.1">
    <property type="nucleotide sequence ID" value="XM_046212590.1"/>
</dbReference>
<keyword evidence="2" id="KW-0813">Transport</keyword>
<dbReference type="GO" id="GO:0005829">
    <property type="term" value="C:cytosol"/>
    <property type="evidence" value="ECO:0007669"/>
    <property type="project" value="GOC"/>
</dbReference>
<dbReference type="GO" id="GO:0006891">
    <property type="term" value="P:intra-Golgi vesicle-mediated transport"/>
    <property type="evidence" value="ECO:0007669"/>
    <property type="project" value="TreeGrafter"/>
</dbReference>
<dbReference type="Proteomes" id="UP001201262">
    <property type="component" value="Unassembled WGS sequence"/>
</dbReference>
<name>A0AAD4Q1B5_9EURO</name>
<dbReference type="GO" id="GO:1990071">
    <property type="term" value="C:TRAPPII protein complex"/>
    <property type="evidence" value="ECO:0007669"/>
    <property type="project" value="InterPro"/>
</dbReference>
<organism evidence="10 11">
    <name type="scientific">Talaromyces proteolyticus</name>
    <dbReference type="NCBI Taxonomy" id="1131652"/>
    <lineage>
        <taxon>Eukaryota</taxon>
        <taxon>Fungi</taxon>
        <taxon>Dikarya</taxon>
        <taxon>Ascomycota</taxon>
        <taxon>Pezizomycotina</taxon>
        <taxon>Eurotiomycetes</taxon>
        <taxon>Eurotiomycetidae</taxon>
        <taxon>Eurotiales</taxon>
        <taxon>Trichocomaceae</taxon>
        <taxon>Talaromyces</taxon>
        <taxon>Talaromyces sect. Bacilispori</taxon>
    </lineage>
</organism>
<dbReference type="Pfam" id="PF23274">
    <property type="entry name" value="DUF7077"/>
    <property type="match status" value="1"/>
</dbReference>
<dbReference type="Pfam" id="PF23273">
    <property type="entry name" value="DUF7076"/>
    <property type="match status" value="1"/>
</dbReference>
<gene>
    <name evidence="10" type="ORF">BGW36DRAFT_317777</name>
</gene>
<comment type="subcellular location">
    <subcellularLocation>
        <location evidence="1">Golgi apparatus</location>
    </subcellularLocation>
</comment>
<evidence type="ECO:0000259" key="8">
    <source>
        <dbReference type="Pfam" id="PF23274"/>
    </source>
</evidence>
<evidence type="ECO:0000256" key="2">
    <source>
        <dbReference type="ARBA" id="ARBA00022448"/>
    </source>
</evidence>
<dbReference type="InterPro" id="IPR056916">
    <property type="entry name" value="NTS_TR130"/>
</dbReference>
<evidence type="ECO:0000313" key="10">
    <source>
        <dbReference type="EMBL" id="KAH8698383.1"/>
    </source>
</evidence>
<evidence type="ECO:0000259" key="9">
    <source>
        <dbReference type="Pfam" id="PF24967"/>
    </source>
</evidence>
<dbReference type="EMBL" id="JAJTJA010000005">
    <property type="protein sequence ID" value="KAH8698383.1"/>
    <property type="molecule type" value="Genomic_DNA"/>
</dbReference>
<reference evidence="10" key="1">
    <citation type="submission" date="2021-12" db="EMBL/GenBank/DDBJ databases">
        <title>Convergent genome expansion in fungi linked to evolution of root-endophyte symbiosis.</title>
        <authorList>
            <consortium name="DOE Joint Genome Institute"/>
            <person name="Ke Y.-H."/>
            <person name="Bonito G."/>
            <person name="Liao H.-L."/>
            <person name="Looney B."/>
            <person name="Rojas-Flechas A."/>
            <person name="Nash J."/>
            <person name="Hameed K."/>
            <person name="Schadt C."/>
            <person name="Martin F."/>
            <person name="Crous P.W."/>
            <person name="Miettinen O."/>
            <person name="Magnuson J.K."/>
            <person name="Labbe J."/>
            <person name="Jacobson D."/>
            <person name="Doktycz M.J."/>
            <person name="Veneault-Fourrey C."/>
            <person name="Kuo A."/>
            <person name="Mondo S."/>
            <person name="Calhoun S."/>
            <person name="Riley R."/>
            <person name="Ohm R."/>
            <person name="LaButti K."/>
            <person name="Andreopoulos B."/>
            <person name="Pangilinan J."/>
            <person name="Nolan M."/>
            <person name="Tritt A."/>
            <person name="Clum A."/>
            <person name="Lipzen A."/>
            <person name="Daum C."/>
            <person name="Barry K."/>
            <person name="Grigoriev I.V."/>
            <person name="Vilgalys R."/>
        </authorList>
    </citation>
    <scope>NUCLEOTIDE SEQUENCE</scope>
    <source>
        <strain evidence="10">PMI_201</strain>
    </source>
</reference>
<dbReference type="GO" id="GO:0034498">
    <property type="term" value="P:early endosome to Golgi transport"/>
    <property type="evidence" value="ECO:0007669"/>
    <property type="project" value="TreeGrafter"/>
</dbReference>
<evidence type="ECO:0000259" key="5">
    <source>
        <dbReference type="Pfam" id="PF12584"/>
    </source>
</evidence>
<dbReference type="InterPro" id="IPR055505">
    <property type="entry name" value="DUF7077"/>
</dbReference>
<feature type="domain" description="Trs130 NTS" evidence="9">
    <location>
        <begin position="629"/>
        <end position="716"/>
    </location>
</feature>
<dbReference type="Pfam" id="PF12584">
    <property type="entry name" value="TRAPPC10"/>
    <property type="match status" value="1"/>
</dbReference>
<evidence type="ECO:0000256" key="4">
    <source>
        <dbReference type="SAM" id="MobiDB-lite"/>
    </source>
</evidence>
<proteinExistence type="predicted"/>
<dbReference type="Pfam" id="PF24965">
    <property type="entry name" value="TRS130_4HB"/>
    <property type="match status" value="1"/>
</dbReference>
<feature type="region of interest" description="Disordered" evidence="4">
    <location>
        <begin position="491"/>
        <end position="518"/>
    </location>
</feature>
<comment type="caution">
    <text evidence="10">The sequence shown here is derived from an EMBL/GenBank/DDBJ whole genome shotgun (WGS) entry which is preliminary data.</text>
</comment>
<protein>
    <submittedName>
        <fullName evidence="10">TMEM1 family protein</fullName>
    </submittedName>
</protein>
<feature type="domain" description="DUF7076" evidence="7">
    <location>
        <begin position="768"/>
        <end position="876"/>
    </location>
</feature>
<dbReference type="InterPro" id="IPR022233">
    <property type="entry name" value="TRAPPC10/Trs130_C"/>
</dbReference>
<feature type="domain" description="TRAPPC10/Trs130 N-terminal" evidence="6">
    <location>
        <begin position="11"/>
        <end position="294"/>
    </location>
</feature>